<dbReference type="InterPro" id="IPR000835">
    <property type="entry name" value="HTH_MarR-typ"/>
</dbReference>
<dbReference type="Gene3D" id="1.10.10.10">
    <property type="entry name" value="Winged helix-like DNA-binding domain superfamily/Winged helix DNA-binding domain"/>
    <property type="match status" value="1"/>
</dbReference>
<dbReference type="Proteomes" id="UP000295351">
    <property type="component" value="Unassembled WGS sequence"/>
</dbReference>
<keyword evidence="5" id="KW-0804">Transcription</keyword>
<keyword evidence="2" id="KW-0963">Cytoplasm</keyword>
<dbReference type="GO" id="GO:0006950">
    <property type="term" value="P:response to stress"/>
    <property type="evidence" value="ECO:0007669"/>
    <property type="project" value="TreeGrafter"/>
</dbReference>
<sequence>MSDTSFNSDTALPDVTGMLCFSLYSAGHAFTQLYRPLLDKLDLTYPQYLVMVTLWNRDGQNVKELGRTLFLDSSTLTPLLKRLETAGLITRTRNPKDEREVLLHLTEAGRVLKSQAANIMRCVEDALGLDAETISAIKASVDRIRDKLRE</sequence>
<evidence type="ECO:0000256" key="2">
    <source>
        <dbReference type="ARBA" id="ARBA00022490"/>
    </source>
</evidence>
<name>A0A4R2BY32_SHIGR</name>
<dbReference type="PANTHER" id="PTHR33164">
    <property type="entry name" value="TRANSCRIPTIONAL REGULATOR, MARR FAMILY"/>
    <property type="match status" value="1"/>
</dbReference>
<dbReference type="EMBL" id="SLVX01000044">
    <property type="protein sequence ID" value="TCN32827.1"/>
    <property type="molecule type" value="Genomic_DNA"/>
</dbReference>
<dbReference type="GO" id="GO:0003677">
    <property type="term" value="F:DNA binding"/>
    <property type="evidence" value="ECO:0007669"/>
    <property type="project" value="UniProtKB-KW"/>
</dbReference>
<dbReference type="SUPFAM" id="SSF46785">
    <property type="entry name" value="Winged helix' DNA-binding domain"/>
    <property type="match status" value="1"/>
</dbReference>
<evidence type="ECO:0000256" key="1">
    <source>
        <dbReference type="ARBA" id="ARBA00004496"/>
    </source>
</evidence>
<keyword evidence="8" id="KW-1185">Reference proteome</keyword>
<keyword evidence="4" id="KW-0238">DNA-binding</keyword>
<dbReference type="Pfam" id="PF22381">
    <property type="entry name" value="Staph_reg_Sar_Rot"/>
    <property type="match status" value="1"/>
</dbReference>
<evidence type="ECO:0000313" key="8">
    <source>
        <dbReference type="Proteomes" id="UP000295351"/>
    </source>
</evidence>
<comment type="caution">
    <text evidence="7">The sequence shown here is derived from an EMBL/GenBank/DDBJ whole genome shotgun (WGS) entry which is preliminary data.</text>
</comment>
<protein>
    <submittedName>
        <fullName evidence="7">MarR family transcriptional regulator</fullName>
    </submittedName>
</protein>
<dbReference type="SMART" id="SM00347">
    <property type="entry name" value="HTH_MARR"/>
    <property type="match status" value="1"/>
</dbReference>
<proteinExistence type="predicted"/>
<gene>
    <name evidence="7" type="ORF">EV665_1445</name>
</gene>
<evidence type="ECO:0000256" key="3">
    <source>
        <dbReference type="ARBA" id="ARBA00023015"/>
    </source>
</evidence>
<dbReference type="InterPro" id="IPR036390">
    <property type="entry name" value="WH_DNA-bd_sf"/>
</dbReference>
<dbReference type="PRINTS" id="PR00598">
    <property type="entry name" value="HTHMARR"/>
</dbReference>
<reference evidence="7 8" key="1">
    <citation type="submission" date="2019-03" db="EMBL/GenBank/DDBJ databases">
        <title>Genomic Encyclopedia of Type Strains, Phase IV (KMG-IV): sequencing the most valuable type-strain genomes for metagenomic binning, comparative biology and taxonomic classification.</title>
        <authorList>
            <person name="Goeker M."/>
        </authorList>
    </citation>
    <scope>NUCLEOTIDE SEQUENCE [LARGE SCALE GENOMIC DNA]</scope>
    <source>
        <strain evidence="7 8">DSM 18401</strain>
    </source>
</reference>
<dbReference type="AlphaFoldDB" id="A0A4R2BY32"/>
<feature type="domain" description="HTH marR-type" evidence="6">
    <location>
        <begin position="16"/>
        <end position="146"/>
    </location>
</feature>
<evidence type="ECO:0000313" key="7">
    <source>
        <dbReference type="EMBL" id="TCN32827.1"/>
    </source>
</evidence>
<accession>A0A4R2BY32</accession>
<evidence type="ECO:0000256" key="5">
    <source>
        <dbReference type="ARBA" id="ARBA00023163"/>
    </source>
</evidence>
<dbReference type="InterPro" id="IPR036388">
    <property type="entry name" value="WH-like_DNA-bd_sf"/>
</dbReference>
<keyword evidence="3" id="KW-0805">Transcription regulation</keyword>
<dbReference type="GO" id="GO:0003700">
    <property type="term" value="F:DNA-binding transcription factor activity"/>
    <property type="evidence" value="ECO:0007669"/>
    <property type="project" value="InterPro"/>
</dbReference>
<dbReference type="InterPro" id="IPR039422">
    <property type="entry name" value="MarR/SlyA-like"/>
</dbReference>
<evidence type="ECO:0000256" key="4">
    <source>
        <dbReference type="ARBA" id="ARBA00023125"/>
    </source>
</evidence>
<dbReference type="PROSITE" id="PS50995">
    <property type="entry name" value="HTH_MARR_2"/>
    <property type="match status" value="1"/>
</dbReference>
<dbReference type="InterPro" id="IPR055166">
    <property type="entry name" value="Transc_reg_Sar_Rot_HTH"/>
</dbReference>
<evidence type="ECO:0000259" key="6">
    <source>
        <dbReference type="PROSITE" id="PS50995"/>
    </source>
</evidence>
<dbReference type="RefSeq" id="WP_133037010.1">
    <property type="nucleotide sequence ID" value="NZ_BAABEI010000016.1"/>
</dbReference>
<dbReference type="PANTHER" id="PTHR33164:SF5">
    <property type="entry name" value="ORGANIC HYDROPEROXIDE RESISTANCE TRANSCRIPTIONAL REGULATOR"/>
    <property type="match status" value="1"/>
</dbReference>
<organism evidence="7 8">
    <name type="scientific">Shinella granuli</name>
    <dbReference type="NCBI Taxonomy" id="323621"/>
    <lineage>
        <taxon>Bacteria</taxon>
        <taxon>Pseudomonadati</taxon>
        <taxon>Pseudomonadota</taxon>
        <taxon>Alphaproteobacteria</taxon>
        <taxon>Hyphomicrobiales</taxon>
        <taxon>Rhizobiaceae</taxon>
        <taxon>Shinella</taxon>
    </lineage>
</organism>
<dbReference type="GO" id="GO:0005737">
    <property type="term" value="C:cytoplasm"/>
    <property type="evidence" value="ECO:0007669"/>
    <property type="project" value="UniProtKB-SubCell"/>
</dbReference>
<comment type="subcellular location">
    <subcellularLocation>
        <location evidence="1">Cytoplasm</location>
    </subcellularLocation>
</comment>
<dbReference type="FunFam" id="1.10.10.10:FF:000163">
    <property type="entry name" value="MarR family transcriptional regulator"/>
    <property type="match status" value="1"/>
</dbReference>